<reference evidence="2" key="2">
    <citation type="submission" date="2021-04" db="EMBL/GenBank/DDBJ databases">
        <authorList>
            <person name="Gilroy R."/>
        </authorList>
    </citation>
    <scope>NUCLEOTIDE SEQUENCE</scope>
    <source>
        <strain evidence="2">A6-441</strain>
    </source>
</reference>
<feature type="domain" description="AAA" evidence="1">
    <location>
        <begin position="135"/>
        <end position="306"/>
    </location>
</feature>
<dbReference type="Proteomes" id="UP000724657">
    <property type="component" value="Unassembled WGS sequence"/>
</dbReference>
<dbReference type="PANTHER" id="PTHR13696:SF99">
    <property type="entry name" value="COBYRINIC ACID AC-DIAMIDE SYNTHASE"/>
    <property type="match status" value="1"/>
</dbReference>
<evidence type="ECO:0000313" key="2">
    <source>
        <dbReference type="EMBL" id="MBU3842931.1"/>
    </source>
</evidence>
<dbReference type="SUPFAM" id="SSF52540">
    <property type="entry name" value="P-loop containing nucleoside triphosphate hydrolases"/>
    <property type="match status" value="1"/>
</dbReference>
<dbReference type="Gene3D" id="3.40.50.300">
    <property type="entry name" value="P-loop containing nucleotide triphosphate hydrolases"/>
    <property type="match status" value="1"/>
</dbReference>
<reference evidence="2" key="1">
    <citation type="journal article" date="2021" name="PeerJ">
        <title>Extensive microbial diversity within the chicken gut microbiome revealed by metagenomics and culture.</title>
        <authorList>
            <person name="Gilroy R."/>
            <person name="Ravi A."/>
            <person name="Getino M."/>
            <person name="Pursley I."/>
            <person name="Horton D.L."/>
            <person name="Alikhan N.F."/>
            <person name="Baker D."/>
            <person name="Gharbi K."/>
            <person name="Hall N."/>
            <person name="Watson M."/>
            <person name="Adriaenssens E.M."/>
            <person name="Foster-Nyarko E."/>
            <person name="Jarju S."/>
            <person name="Secka A."/>
            <person name="Antonio M."/>
            <person name="Oren A."/>
            <person name="Chaudhuri R.R."/>
            <person name="La Ragione R."/>
            <person name="Hildebrand F."/>
            <person name="Pallen M.J."/>
        </authorList>
    </citation>
    <scope>NUCLEOTIDE SEQUENCE</scope>
    <source>
        <strain evidence="2">A6-441</strain>
    </source>
</reference>
<dbReference type="Pfam" id="PF13614">
    <property type="entry name" value="AAA_31"/>
    <property type="match status" value="1"/>
</dbReference>
<proteinExistence type="predicted"/>
<gene>
    <name evidence="2" type="ORF">IAA47_08150</name>
</gene>
<accession>A0A9E2L0G4</accession>
<evidence type="ECO:0000313" key="3">
    <source>
        <dbReference type="Proteomes" id="UP000724657"/>
    </source>
</evidence>
<evidence type="ECO:0000259" key="1">
    <source>
        <dbReference type="Pfam" id="PF13614"/>
    </source>
</evidence>
<organism evidence="2 3">
    <name type="scientific">Candidatus Fusobacterium pullicola</name>
    <dbReference type="NCBI Taxonomy" id="2838601"/>
    <lineage>
        <taxon>Bacteria</taxon>
        <taxon>Fusobacteriati</taxon>
        <taxon>Fusobacteriota</taxon>
        <taxon>Fusobacteriia</taxon>
        <taxon>Fusobacteriales</taxon>
        <taxon>Fusobacteriaceae</taxon>
        <taxon>Fusobacterium</taxon>
    </lineage>
</organism>
<dbReference type="InterPro" id="IPR025669">
    <property type="entry name" value="AAA_dom"/>
</dbReference>
<dbReference type="EMBL" id="JAHLFN010000073">
    <property type="protein sequence ID" value="MBU3842931.1"/>
    <property type="molecule type" value="Genomic_DNA"/>
</dbReference>
<name>A0A9E2L0G4_9FUSO</name>
<dbReference type="InterPro" id="IPR050678">
    <property type="entry name" value="DNA_Partitioning_ATPase"/>
</dbReference>
<dbReference type="AlphaFoldDB" id="A0A9E2L0G4"/>
<dbReference type="PANTHER" id="PTHR13696">
    <property type="entry name" value="P-LOOP CONTAINING NUCLEOSIDE TRIPHOSPHATE HYDROLASE"/>
    <property type="match status" value="1"/>
</dbReference>
<comment type="caution">
    <text evidence="2">The sequence shown here is derived from an EMBL/GenBank/DDBJ whole genome shotgun (WGS) entry which is preliminary data.</text>
</comment>
<sequence length="394" mass="45440">MEKRVTINYKTDGRLNYARINLNKDLNNLLNLSEENNQVLLEYINNEIILKPVILGIAEQITKVEENIIYMKNISKLSYEKSKGLFKLLIPLGIAKKWELEKNNIVDMIIYEDKIVIRPYKEEKVELENKLLPIFAFKVVKGGVGKTFFSTQIATGLGATGIKVLFITLDSQNDALDMLLKSKSELNEKTEKMEKIYKTFDKDEYKINKNCKGLKYWIKYGTGELVKVRENVDYIPLESPFTATAKTKENFENFIKEVRKNHNYDCIIIDSPPTEKIDQIILNQATKLIIPAYADKFTVKGIVTAIEEAGVNKVASILFNRYDDTTVEKEYYEEVQKIVKDTGIYCPEPIKRMAIITKLLNDSKTIWESGDQRLIPVQEKLTELLRILIEEIEG</sequence>
<protein>
    <submittedName>
        <fullName evidence="2">ParA family protein</fullName>
    </submittedName>
</protein>
<dbReference type="InterPro" id="IPR027417">
    <property type="entry name" value="P-loop_NTPase"/>
</dbReference>